<dbReference type="PANTHER" id="PTHR46696">
    <property type="entry name" value="P450, PUTATIVE (EUROFUNG)-RELATED"/>
    <property type="match status" value="1"/>
</dbReference>
<evidence type="ECO:0000313" key="8">
    <source>
        <dbReference type="EMBL" id="GAB33720.1"/>
    </source>
</evidence>
<dbReference type="InterPro" id="IPR002397">
    <property type="entry name" value="Cyt_P450_B"/>
</dbReference>
<gene>
    <name evidence="8" type="ORF">GOOTI_077_00410</name>
</gene>
<accession>H5TJR2</accession>
<evidence type="ECO:0000313" key="9">
    <source>
        <dbReference type="Proteomes" id="UP000005038"/>
    </source>
</evidence>
<dbReference type="AlphaFoldDB" id="H5TJR2"/>
<organism evidence="8 9">
    <name type="scientific">Gordonia otitidis (strain DSM 44809 / CCUG 52243 / JCM 12355 / NBRC 100426 / IFM 10032)</name>
    <dbReference type="NCBI Taxonomy" id="1108044"/>
    <lineage>
        <taxon>Bacteria</taxon>
        <taxon>Bacillati</taxon>
        <taxon>Actinomycetota</taxon>
        <taxon>Actinomycetes</taxon>
        <taxon>Mycobacteriales</taxon>
        <taxon>Gordoniaceae</taxon>
        <taxon>Gordonia</taxon>
    </lineage>
</organism>
<sequence length="417" mass="45878">MAEWITLKLLEEDPFATLGRLRESAPVHWVPALNRYIITRFEECRYVETRPDVFTAEQDGHRVDRTIGRSMIRKDDPDHARERLAANRTLRVRAVADRWRPVFEANANRLLADFVDRGPGADLSEDFAAPLAAANVAALVGLPHVPHDDVARWSATFMAGAANLAEEPDIWASVAAVNAEIDDALDEAVDRVRRHPDGSILSTMVEAGMPLGTQRANVKLAIAGGINEPKHAVTSAVWALSTRAEQRRRAMAEPSLFEAVFEEIVRWLPPVGMISRRTTRDVELGGLLIPADAQVGASLHAANRDPRRFANADQFDFDRDSTGHLGFGAGPHMCAGRWVGQCSVGQVALPMLYSRLRGLTASDPEGAHFVGWTFRGLQQLPVQWDSVTRFTPEPTRSPTPREVTVTEKVVEAEGVAA</sequence>
<dbReference type="InterPro" id="IPR017972">
    <property type="entry name" value="Cyt_P450_CS"/>
</dbReference>
<evidence type="ECO:0000256" key="5">
    <source>
        <dbReference type="ARBA" id="ARBA00023004"/>
    </source>
</evidence>
<dbReference type="Pfam" id="PF00067">
    <property type="entry name" value="p450"/>
    <property type="match status" value="1"/>
</dbReference>
<keyword evidence="4 7" id="KW-0560">Oxidoreductase</keyword>
<keyword evidence="2 7" id="KW-0349">Heme</keyword>
<dbReference type="GO" id="GO:0020037">
    <property type="term" value="F:heme binding"/>
    <property type="evidence" value="ECO:0007669"/>
    <property type="project" value="InterPro"/>
</dbReference>
<dbReference type="GO" id="GO:0004497">
    <property type="term" value="F:monooxygenase activity"/>
    <property type="evidence" value="ECO:0007669"/>
    <property type="project" value="UniProtKB-KW"/>
</dbReference>
<dbReference type="InterPro" id="IPR001128">
    <property type="entry name" value="Cyt_P450"/>
</dbReference>
<comment type="caution">
    <text evidence="8">The sequence shown here is derived from an EMBL/GenBank/DDBJ whole genome shotgun (WGS) entry which is preliminary data.</text>
</comment>
<dbReference type="GO" id="GO:0005506">
    <property type="term" value="F:iron ion binding"/>
    <property type="evidence" value="ECO:0007669"/>
    <property type="project" value="InterPro"/>
</dbReference>
<dbReference type="InterPro" id="IPR036396">
    <property type="entry name" value="Cyt_P450_sf"/>
</dbReference>
<dbReference type="SUPFAM" id="SSF48264">
    <property type="entry name" value="Cytochrome P450"/>
    <property type="match status" value="1"/>
</dbReference>
<reference evidence="8" key="1">
    <citation type="submission" date="2012-02" db="EMBL/GenBank/DDBJ databases">
        <title>Whole genome shotgun sequence of Gordonia otitidis NBRC 100426.</title>
        <authorList>
            <person name="Yoshida I."/>
            <person name="Hosoyama A."/>
            <person name="Tsuchikane K."/>
            <person name="Katsumata H."/>
            <person name="Yamazaki S."/>
            <person name="Fujita N."/>
        </authorList>
    </citation>
    <scope>NUCLEOTIDE SEQUENCE [LARGE SCALE GENOMIC DNA]</scope>
    <source>
        <strain evidence="8">NBRC 100426</strain>
    </source>
</reference>
<dbReference type="RefSeq" id="WP_007237964.1">
    <property type="nucleotide sequence ID" value="NZ_BAFB01000077.1"/>
</dbReference>
<protein>
    <submittedName>
        <fullName evidence="8">Cytochrome P450</fullName>
    </submittedName>
</protein>
<dbReference type="STRING" id="1108044.GOOTI_077_00410"/>
<keyword evidence="6 7" id="KW-0503">Monooxygenase</keyword>
<evidence type="ECO:0000256" key="4">
    <source>
        <dbReference type="ARBA" id="ARBA00023002"/>
    </source>
</evidence>
<dbReference type="PROSITE" id="PS00086">
    <property type="entry name" value="CYTOCHROME_P450"/>
    <property type="match status" value="1"/>
</dbReference>
<evidence type="ECO:0000256" key="2">
    <source>
        <dbReference type="ARBA" id="ARBA00022617"/>
    </source>
</evidence>
<evidence type="ECO:0000256" key="6">
    <source>
        <dbReference type="ARBA" id="ARBA00023033"/>
    </source>
</evidence>
<name>H5TJR2_GORO1</name>
<proteinExistence type="inferred from homology"/>
<comment type="similarity">
    <text evidence="1 7">Belongs to the cytochrome P450 family.</text>
</comment>
<dbReference type="PRINTS" id="PR00359">
    <property type="entry name" value="BP450"/>
</dbReference>
<keyword evidence="3 7" id="KW-0479">Metal-binding</keyword>
<dbReference type="GO" id="GO:0016705">
    <property type="term" value="F:oxidoreductase activity, acting on paired donors, with incorporation or reduction of molecular oxygen"/>
    <property type="evidence" value="ECO:0007669"/>
    <property type="project" value="InterPro"/>
</dbReference>
<dbReference type="PANTHER" id="PTHR46696:SF1">
    <property type="entry name" value="CYTOCHROME P450 YJIB-RELATED"/>
    <property type="match status" value="1"/>
</dbReference>
<dbReference type="EMBL" id="BAFB01000077">
    <property type="protein sequence ID" value="GAB33720.1"/>
    <property type="molecule type" value="Genomic_DNA"/>
</dbReference>
<evidence type="ECO:0000256" key="7">
    <source>
        <dbReference type="RuleBase" id="RU000461"/>
    </source>
</evidence>
<evidence type="ECO:0000256" key="3">
    <source>
        <dbReference type="ARBA" id="ARBA00022723"/>
    </source>
</evidence>
<dbReference type="Proteomes" id="UP000005038">
    <property type="component" value="Unassembled WGS sequence"/>
</dbReference>
<evidence type="ECO:0000256" key="1">
    <source>
        <dbReference type="ARBA" id="ARBA00010617"/>
    </source>
</evidence>
<dbReference type="Gene3D" id="1.10.630.10">
    <property type="entry name" value="Cytochrome P450"/>
    <property type="match status" value="1"/>
</dbReference>
<keyword evidence="9" id="KW-1185">Reference proteome</keyword>
<keyword evidence="5 7" id="KW-0408">Iron</keyword>